<evidence type="ECO:0000256" key="2">
    <source>
        <dbReference type="ARBA" id="ARBA00023002"/>
    </source>
</evidence>
<dbReference type="AlphaFoldDB" id="A0A8E2JIA9"/>
<evidence type="ECO:0000313" key="4">
    <source>
        <dbReference type="Proteomes" id="UP000250266"/>
    </source>
</evidence>
<dbReference type="GO" id="GO:0016616">
    <property type="term" value="F:oxidoreductase activity, acting on the CH-OH group of donors, NAD or NADP as acceptor"/>
    <property type="evidence" value="ECO:0007669"/>
    <property type="project" value="TreeGrafter"/>
</dbReference>
<keyword evidence="4" id="KW-1185">Reference proteome</keyword>
<organism evidence="3 4">
    <name type="scientific">Lepidopterella palustris CBS 459.81</name>
    <dbReference type="NCBI Taxonomy" id="1314670"/>
    <lineage>
        <taxon>Eukaryota</taxon>
        <taxon>Fungi</taxon>
        <taxon>Dikarya</taxon>
        <taxon>Ascomycota</taxon>
        <taxon>Pezizomycotina</taxon>
        <taxon>Dothideomycetes</taxon>
        <taxon>Pleosporomycetidae</taxon>
        <taxon>Mytilinidiales</taxon>
        <taxon>Argynnaceae</taxon>
        <taxon>Lepidopterella</taxon>
    </lineage>
</organism>
<proteinExistence type="inferred from homology"/>
<dbReference type="SUPFAM" id="SSF51735">
    <property type="entry name" value="NAD(P)-binding Rossmann-fold domains"/>
    <property type="match status" value="1"/>
</dbReference>
<dbReference type="Pfam" id="PF00106">
    <property type="entry name" value="adh_short"/>
    <property type="match status" value="1"/>
</dbReference>
<keyword evidence="2" id="KW-0560">Oxidoreductase</keyword>
<dbReference type="InterPro" id="IPR036291">
    <property type="entry name" value="NAD(P)-bd_dom_sf"/>
</dbReference>
<dbReference type="InterPro" id="IPR002347">
    <property type="entry name" value="SDR_fam"/>
</dbReference>
<comment type="similarity">
    <text evidence="1">Belongs to the short-chain dehydrogenases/reductases (SDR) family.</text>
</comment>
<name>A0A8E2JIA9_9PEZI</name>
<protein>
    <submittedName>
        <fullName evidence="3">15-hydroxyprostaglandin dehydrogenase</fullName>
    </submittedName>
</protein>
<dbReference type="OrthoDB" id="5296at2759"/>
<evidence type="ECO:0000313" key="3">
    <source>
        <dbReference type="EMBL" id="OCK83538.1"/>
    </source>
</evidence>
<dbReference type="PRINTS" id="PR00081">
    <property type="entry name" value="GDHRDH"/>
</dbReference>
<evidence type="ECO:0000256" key="1">
    <source>
        <dbReference type="ARBA" id="ARBA00006484"/>
    </source>
</evidence>
<reference evidence="3 4" key="1">
    <citation type="journal article" date="2016" name="Nat. Commun.">
        <title>Ectomycorrhizal ecology is imprinted in the genome of the dominant symbiotic fungus Cenococcum geophilum.</title>
        <authorList>
            <consortium name="DOE Joint Genome Institute"/>
            <person name="Peter M."/>
            <person name="Kohler A."/>
            <person name="Ohm R.A."/>
            <person name="Kuo A."/>
            <person name="Krutzmann J."/>
            <person name="Morin E."/>
            <person name="Arend M."/>
            <person name="Barry K.W."/>
            <person name="Binder M."/>
            <person name="Choi C."/>
            <person name="Clum A."/>
            <person name="Copeland A."/>
            <person name="Grisel N."/>
            <person name="Haridas S."/>
            <person name="Kipfer T."/>
            <person name="LaButti K."/>
            <person name="Lindquist E."/>
            <person name="Lipzen A."/>
            <person name="Maire R."/>
            <person name="Meier B."/>
            <person name="Mihaltcheva S."/>
            <person name="Molinier V."/>
            <person name="Murat C."/>
            <person name="Poggeler S."/>
            <person name="Quandt C.A."/>
            <person name="Sperisen C."/>
            <person name="Tritt A."/>
            <person name="Tisserant E."/>
            <person name="Crous P.W."/>
            <person name="Henrissat B."/>
            <person name="Nehls U."/>
            <person name="Egli S."/>
            <person name="Spatafora J.W."/>
            <person name="Grigoriev I.V."/>
            <person name="Martin F.M."/>
        </authorList>
    </citation>
    <scope>NUCLEOTIDE SEQUENCE [LARGE SCALE GENOMIC DNA]</scope>
    <source>
        <strain evidence="3 4">CBS 459.81</strain>
    </source>
</reference>
<gene>
    <name evidence="3" type="ORF">K432DRAFT_346840</name>
</gene>
<sequence length="291" mass="31661">MVVGEFPLKGKIVVITGAGSGINLEFAKLCHERYAQVIIGDVRLTPEAEEWIATTKSSAPKVIYQKTDVAKWDQLLDLLDVAEKEFGDVPDLYVAGAGVFEPDWSNFWEDPETDGYKSIDINVAHVIKFTRMGIRKLLSKDKKGVILVVGSIAGQTPNFTAPIYVATKHAVSGFVRSLTMLDEYTGIKVVCCAPGMVLTRLWTDRPDMKKNYTGIEEIALGPKDIAESMVVLAESAKYGGGTVLEVAKGQPWREVPAFNAPPPAGIGAKPEQSAADLRILDILEKERGVAL</sequence>
<dbReference type="EMBL" id="KV744858">
    <property type="protein sequence ID" value="OCK83538.1"/>
    <property type="molecule type" value="Genomic_DNA"/>
</dbReference>
<dbReference type="PANTHER" id="PTHR44229">
    <property type="entry name" value="15-HYDROXYPROSTAGLANDIN DEHYDROGENASE [NAD(+)]"/>
    <property type="match status" value="1"/>
</dbReference>
<dbReference type="PANTHER" id="PTHR44229:SF4">
    <property type="entry name" value="15-HYDROXYPROSTAGLANDIN DEHYDROGENASE [NAD(+)]"/>
    <property type="match status" value="1"/>
</dbReference>
<dbReference type="Proteomes" id="UP000250266">
    <property type="component" value="Unassembled WGS sequence"/>
</dbReference>
<dbReference type="Gene3D" id="3.40.50.720">
    <property type="entry name" value="NAD(P)-binding Rossmann-like Domain"/>
    <property type="match status" value="1"/>
</dbReference>
<accession>A0A8E2JIA9</accession>
<dbReference type="GO" id="GO:0005737">
    <property type="term" value="C:cytoplasm"/>
    <property type="evidence" value="ECO:0007669"/>
    <property type="project" value="TreeGrafter"/>
</dbReference>